<dbReference type="AlphaFoldDB" id="A0AAV4DVQ5"/>
<keyword evidence="3" id="KW-1185">Reference proteome</keyword>
<dbReference type="EMBL" id="BLXT01008368">
    <property type="protein sequence ID" value="GFO47926.1"/>
    <property type="molecule type" value="Genomic_DNA"/>
</dbReference>
<reference evidence="2 3" key="1">
    <citation type="journal article" date="2021" name="Elife">
        <title>Chloroplast acquisition without the gene transfer in kleptoplastic sea slugs, Plakobranchus ocellatus.</title>
        <authorList>
            <person name="Maeda T."/>
            <person name="Takahashi S."/>
            <person name="Yoshida T."/>
            <person name="Shimamura S."/>
            <person name="Takaki Y."/>
            <person name="Nagai Y."/>
            <person name="Toyoda A."/>
            <person name="Suzuki Y."/>
            <person name="Arimoto A."/>
            <person name="Ishii H."/>
            <person name="Satoh N."/>
            <person name="Nishiyama T."/>
            <person name="Hasebe M."/>
            <person name="Maruyama T."/>
            <person name="Minagawa J."/>
            <person name="Obokata J."/>
            <person name="Shigenobu S."/>
        </authorList>
    </citation>
    <scope>NUCLEOTIDE SEQUENCE [LARGE SCALE GENOMIC DNA]</scope>
</reference>
<comment type="caution">
    <text evidence="2">The sequence shown here is derived from an EMBL/GenBank/DDBJ whole genome shotgun (WGS) entry which is preliminary data.</text>
</comment>
<evidence type="ECO:0000256" key="1">
    <source>
        <dbReference type="SAM" id="SignalP"/>
    </source>
</evidence>
<sequence>MSTLLCSAYLVLLCPQAWRLTLYPYGTCALSLPSSPALTLNEARVSLVLWLSQYVNDGRLHYLGFISPHRPFSSVSLALLKL</sequence>
<name>A0AAV4DVQ5_9GAST</name>
<evidence type="ECO:0000313" key="3">
    <source>
        <dbReference type="Proteomes" id="UP000735302"/>
    </source>
</evidence>
<gene>
    <name evidence="2" type="ORF">PoB_007443100</name>
</gene>
<proteinExistence type="predicted"/>
<feature type="chain" id="PRO_5043999807" description="Secreted protein" evidence="1">
    <location>
        <begin position="20"/>
        <end position="82"/>
    </location>
</feature>
<protein>
    <recommendedName>
        <fullName evidence="4">Secreted protein</fullName>
    </recommendedName>
</protein>
<dbReference type="Proteomes" id="UP000735302">
    <property type="component" value="Unassembled WGS sequence"/>
</dbReference>
<evidence type="ECO:0000313" key="2">
    <source>
        <dbReference type="EMBL" id="GFO47926.1"/>
    </source>
</evidence>
<organism evidence="2 3">
    <name type="scientific">Plakobranchus ocellatus</name>
    <dbReference type="NCBI Taxonomy" id="259542"/>
    <lineage>
        <taxon>Eukaryota</taxon>
        <taxon>Metazoa</taxon>
        <taxon>Spiralia</taxon>
        <taxon>Lophotrochozoa</taxon>
        <taxon>Mollusca</taxon>
        <taxon>Gastropoda</taxon>
        <taxon>Heterobranchia</taxon>
        <taxon>Euthyneura</taxon>
        <taxon>Panpulmonata</taxon>
        <taxon>Sacoglossa</taxon>
        <taxon>Placobranchoidea</taxon>
        <taxon>Plakobranchidae</taxon>
        <taxon>Plakobranchus</taxon>
    </lineage>
</organism>
<feature type="signal peptide" evidence="1">
    <location>
        <begin position="1"/>
        <end position="19"/>
    </location>
</feature>
<accession>A0AAV4DVQ5</accession>
<keyword evidence="1" id="KW-0732">Signal</keyword>
<evidence type="ECO:0008006" key="4">
    <source>
        <dbReference type="Google" id="ProtNLM"/>
    </source>
</evidence>